<dbReference type="EMBL" id="JACSDY010000001">
    <property type="protein sequence ID" value="KAF7439406.1"/>
    <property type="molecule type" value="Genomic_DNA"/>
</dbReference>
<evidence type="ECO:0000313" key="3">
    <source>
        <dbReference type="Proteomes" id="UP000600918"/>
    </source>
</evidence>
<feature type="compositionally biased region" description="Acidic residues" evidence="1">
    <location>
        <begin position="146"/>
        <end position="156"/>
    </location>
</feature>
<reference evidence="2" key="1">
    <citation type="journal article" date="2020" name="G3 (Bethesda)">
        <title>High-Quality Assemblies for Three Invasive Social Wasps from the &lt;i&gt;Vespula&lt;/i&gt; Genus.</title>
        <authorList>
            <person name="Harrop T.W.R."/>
            <person name="Guhlin J."/>
            <person name="McLaughlin G.M."/>
            <person name="Permina E."/>
            <person name="Stockwell P."/>
            <person name="Gilligan J."/>
            <person name="Le Lec M.F."/>
            <person name="Gruber M.A.M."/>
            <person name="Quinn O."/>
            <person name="Lovegrove M."/>
            <person name="Duncan E.J."/>
            <person name="Remnant E.J."/>
            <person name="Van Eeckhoven J."/>
            <person name="Graham B."/>
            <person name="Knapp R.A."/>
            <person name="Langford K.W."/>
            <person name="Kronenberg Z."/>
            <person name="Press M.O."/>
            <person name="Eacker S.M."/>
            <person name="Wilson-Rankin E.E."/>
            <person name="Purcell J."/>
            <person name="Lester P.J."/>
            <person name="Dearden P.K."/>
        </authorList>
    </citation>
    <scope>NUCLEOTIDE SEQUENCE</scope>
    <source>
        <strain evidence="2">Volc-1</strain>
    </source>
</reference>
<evidence type="ECO:0000256" key="1">
    <source>
        <dbReference type="SAM" id="MobiDB-lite"/>
    </source>
</evidence>
<accession>A0A834PIT8</accession>
<name>A0A834PIT8_VESPE</name>
<sequence>MCCDVLDKNDVHITLEPFNREVLPAPLRRFLRCSVISFLSRNLFRDLRSQEMSDRFMSQRTWSLEFSRKPQNPCSRFHVEMRVASCDNASSPNSNYSFTLLFTWNSSGLEKFSVTSPQRLALTSKTTPFFLGRLKSAADDIVNDVKEDEDEDEEKEEDKVENVGEEDNRVHIVKRIVRETAHEIKRSSRIGSVRKAGMKRWNETVDMRHDGTRRMKRTRRERWVKRQCTYAVSLMTYADDDTDGGPANRSYLFIELPLL</sequence>
<organism evidence="2 3">
    <name type="scientific">Vespula pensylvanica</name>
    <name type="common">Western yellow jacket</name>
    <name type="synonym">Wasp</name>
    <dbReference type="NCBI Taxonomy" id="30213"/>
    <lineage>
        <taxon>Eukaryota</taxon>
        <taxon>Metazoa</taxon>
        <taxon>Ecdysozoa</taxon>
        <taxon>Arthropoda</taxon>
        <taxon>Hexapoda</taxon>
        <taxon>Insecta</taxon>
        <taxon>Pterygota</taxon>
        <taxon>Neoptera</taxon>
        <taxon>Endopterygota</taxon>
        <taxon>Hymenoptera</taxon>
        <taxon>Apocrita</taxon>
        <taxon>Aculeata</taxon>
        <taxon>Vespoidea</taxon>
        <taxon>Vespidae</taxon>
        <taxon>Vespinae</taxon>
        <taxon>Vespula</taxon>
    </lineage>
</organism>
<keyword evidence="3" id="KW-1185">Reference proteome</keyword>
<comment type="caution">
    <text evidence="2">The sequence shown here is derived from an EMBL/GenBank/DDBJ whole genome shotgun (WGS) entry which is preliminary data.</text>
</comment>
<proteinExistence type="predicted"/>
<evidence type="ECO:0000313" key="2">
    <source>
        <dbReference type="EMBL" id="KAF7439406.1"/>
    </source>
</evidence>
<protein>
    <submittedName>
        <fullName evidence="2">Uncharacterized protein</fullName>
    </submittedName>
</protein>
<dbReference type="Proteomes" id="UP000600918">
    <property type="component" value="Unassembled WGS sequence"/>
</dbReference>
<feature type="region of interest" description="Disordered" evidence="1">
    <location>
        <begin position="145"/>
        <end position="164"/>
    </location>
</feature>
<gene>
    <name evidence="2" type="ORF">H0235_001797</name>
</gene>
<dbReference type="AlphaFoldDB" id="A0A834PIT8"/>